<accession>A0AAN7UWC4</accession>
<keyword evidence="7" id="KW-0812">Transmembrane</keyword>
<dbReference type="Proteomes" id="UP001329430">
    <property type="component" value="Chromosome 9"/>
</dbReference>
<evidence type="ECO:0000256" key="7">
    <source>
        <dbReference type="SAM" id="Phobius"/>
    </source>
</evidence>
<dbReference type="GO" id="GO:0005739">
    <property type="term" value="C:mitochondrion"/>
    <property type="evidence" value="ECO:0007669"/>
    <property type="project" value="TreeGrafter"/>
</dbReference>
<dbReference type="PANTHER" id="PTHR43856">
    <property type="entry name" value="CARDIOLIPIN HYDROLASE"/>
    <property type="match status" value="1"/>
</dbReference>
<dbReference type="SUPFAM" id="SSF56024">
    <property type="entry name" value="Phospholipase D/nuclease"/>
    <property type="match status" value="1"/>
</dbReference>
<dbReference type="GO" id="GO:0016891">
    <property type="term" value="F:RNA endonuclease activity producing 5'-phosphomonoesters, hydrolytic mechanism"/>
    <property type="evidence" value="ECO:0007669"/>
    <property type="project" value="TreeGrafter"/>
</dbReference>
<evidence type="ECO:0000256" key="4">
    <source>
        <dbReference type="ARBA" id="ARBA00038012"/>
    </source>
</evidence>
<keyword evidence="3" id="KW-0443">Lipid metabolism</keyword>
<evidence type="ECO:0000256" key="6">
    <source>
        <dbReference type="ARBA" id="ARBA00043167"/>
    </source>
</evidence>
<comment type="caution">
    <text evidence="9">The sequence shown here is derived from an EMBL/GenBank/DDBJ whole genome shotgun (WGS) entry which is preliminary data.</text>
</comment>
<evidence type="ECO:0000256" key="1">
    <source>
        <dbReference type="ARBA" id="ARBA00022801"/>
    </source>
</evidence>
<reference evidence="9 10" key="1">
    <citation type="journal article" date="2024" name="Insects">
        <title>An Improved Chromosome-Level Genome Assembly of the Firefly Pyrocoelia pectoralis.</title>
        <authorList>
            <person name="Fu X."/>
            <person name="Meyer-Rochow V.B."/>
            <person name="Ballantyne L."/>
            <person name="Zhu X."/>
        </authorList>
    </citation>
    <scope>NUCLEOTIDE SEQUENCE [LARGE SCALE GENOMIC DNA]</scope>
    <source>
        <strain evidence="9">XCY_ONT2</strain>
    </source>
</reference>
<evidence type="ECO:0000256" key="2">
    <source>
        <dbReference type="ARBA" id="ARBA00022963"/>
    </source>
</evidence>
<organism evidence="9 10">
    <name type="scientific">Pyrocoelia pectoralis</name>
    <dbReference type="NCBI Taxonomy" id="417401"/>
    <lineage>
        <taxon>Eukaryota</taxon>
        <taxon>Metazoa</taxon>
        <taxon>Ecdysozoa</taxon>
        <taxon>Arthropoda</taxon>
        <taxon>Hexapoda</taxon>
        <taxon>Insecta</taxon>
        <taxon>Pterygota</taxon>
        <taxon>Neoptera</taxon>
        <taxon>Endopterygota</taxon>
        <taxon>Coleoptera</taxon>
        <taxon>Polyphaga</taxon>
        <taxon>Elateriformia</taxon>
        <taxon>Elateroidea</taxon>
        <taxon>Lampyridae</taxon>
        <taxon>Lampyrinae</taxon>
        <taxon>Pyrocoelia</taxon>
    </lineage>
</organism>
<evidence type="ECO:0000256" key="3">
    <source>
        <dbReference type="ARBA" id="ARBA00023098"/>
    </source>
</evidence>
<dbReference type="InterPro" id="IPR051406">
    <property type="entry name" value="PLD_domain"/>
</dbReference>
<dbReference type="InterPro" id="IPR025202">
    <property type="entry name" value="PLD-like_dom"/>
</dbReference>
<evidence type="ECO:0000259" key="8">
    <source>
        <dbReference type="Pfam" id="PF13091"/>
    </source>
</evidence>
<dbReference type="Pfam" id="PF13091">
    <property type="entry name" value="PLDc_2"/>
    <property type="match status" value="1"/>
</dbReference>
<sequence length="223" mass="26326">MLNIKKYLMYGALISLSVCTWSKFFYEWWKLHKKYKEHLLFLQRHNCIVSYCVGKMGGWSSEGVKVDKWLTLQNQYEPVLYFIRTAKYSLDIAVMILSVECITDEILLAFKRKVNVRIIVDLNYNRNSTLLLELSRAGIPILYYDSPNSDVNSIFHCKYMVKDYSSESGYLFVASLNFCSQSVVSNYESITFTMHHYLLTEFKNNFESSWRTIREMNGKRTLH</sequence>
<keyword evidence="10" id="KW-1185">Reference proteome</keyword>
<proteinExistence type="inferred from homology"/>
<dbReference type="EMBL" id="JAVRBK010000009">
    <property type="protein sequence ID" value="KAK5639025.1"/>
    <property type="molecule type" value="Genomic_DNA"/>
</dbReference>
<evidence type="ECO:0000313" key="9">
    <source>
        <dbReference type="EMBL" id="KAK5639025.1"/>
    </source>
</evidence>
<dbReference type="AlphaFoldDB" id="A0AAN7UWC4"/>
<keyword evidence="7" id="KW-0472">Membrane</keyword>
<feature type="domain" description="Phospholipase D-like" evidence="8">
    <location>
        <begin position="82"/>
        <end position="210"/>
    </location>
</feature>
<dbReference type="Gene3D" id="3.30.870.10">
    <property type="entry name" value="Endonuclease Chain A"/>
    <property type="match status" value="1"/>
</dbReference>
<name>A0AAN7UWC4_9COLE</name>
<keyword evidence="2" id="KW-0442">Lipid degradation</keyword>
<keyword evidence="7" id="KW-1133">Transmembrane helix</keyword>
<dbReference type="GO" id="GO:0034587">
    <property type="term" value="P:piRNA processing"/>
    <property type="evidence" value="ECO:0007669"/>
    <property type="project" value="TreeGrafter"/>
</dbReference>
<protein>
    <recommendedName>
        <fullName evidence="5">Mitochondrial cardiolipin hydrolase</fullName>
    </recommendedName>
    <alternativeName>
        <fullName evidence="6">Mitochondrial phospholipase</fullName>
    </alternativeName>
</protein>
<gene>
    <name evidence="9" type="ORF">RI129_011517</name>
</gene>
<dbReference type="GO" id="GO:0016042">
    <property type="term" value="P:lipid catabolic process"/>
    <property type="evidence" value="ECO:0007669"/>
    <property type="project" value="UniProtKB-KW"/>
</dbReference>
<keyword evidence="1" id="KW-0378">Hydrolase</keyword>
<evidence type="ECO:0000256" key="5">
    <source>
        <dbReference type="ARBA" id="ARBA00040549"/>
    </source>
</evidence>
<comment type="similarity">
    <text evidence="4">Belongs to the phospholipase D family. MitoPLD/Zucchini subfamily.</text>
</comment>
<evidence type="ECO:0000313" key="10">
    <source>
        <dbReference type="Proteomes" id="UP001329430"/>
    </source>
</evidence>
<feature type="transmembrane region" description="Helical" evidence="7">
    <location>
        <begin position="7"/>
        <end position="26"/>
    </location>
</feature>
<dbReference type="PANTHER" id="PTHR43856:SF1">
    <property type="entry name" value="MITOCHONDRIAL CARDIOLIPIN HYDROLASE"/>
    <property type="match status" value="1"/>
</dbReference>